<proteinExistence type="predicted"/>
<dbReference type="HOGENOM" id="CLU_1064417_0_0_6"/>
<keyword evidence="1" id="KW-0812">Transmembrane</keyword>
<dbReference type="KEGG" id="cbd:CBUD_1693"/>
<keyword evidence="1" id="KW-1133">Transmembrane helix</keyword>
<protein>
    <submittedName>
        <fullName evidence="2">Uncharacterized protein</fullName>
    </submittedName>
</protein>
<sequence length="261" mass="28576">MRLGLGKNISFVLFFIAEKITSILATASRFVIIDTVLVNRSSNPITVSVNQSAIPFFFSSCHGVEGNFSVDNRGHEHPYRFSNQTLDLFRWGANQLRALFQSVVDWSHLSANCVLQTVGEYANHSFVCNNNQTNLAVFYAPSYPYRQGLISFINGNSSVVLCETGTNGFMVAGYQPHLIALSRAQSSVAESSSFNPLWLIPILSGSAFLLLLVYKGVRRNVRASVSPYCHRLGEDRGALLAAARADADQIPVSTYGSVNGI</sequence>
<evidence type="ECO:0000256" key="1">
    <source>
        <dbReference type="SAM" id="Phobius"/>
    </source>
</evidence>
<keyword evidence="1" id="KW-0472">Membrane</keyword>
<evidence type="ECO:0000313" key="2">
    <source>
        <dbReference type="EMBL" id="ABS76997.1"/>
    </source>
</evidence>
<organism evidence="2 3">
    <name type="scientific">Coxiella burnetii (strain Dugway 5J108-111)</name>
    <dbReference type="NCBI Taxonomy" id="434922"/>
    <lineage>
        <taxon>Bacteria</taxon>
        <taxon>Pseudomonadati</taxon>
        <taxon>Pseudomonadota</taxon>
        <taxon>Gammaproteobacteria</taxon>
        <taxon>Legionellales</taxon>
        <taxon>Coxiellaceae</taxon>
        <taxon>Coxiella</taxon>
    </lineage>
</organism>
<reference evidence="2 3" key="1">
    <citation type="journal article" date="2009" name="Infect. Immun.">
        <title>Comparative genomics reveal extensive transposon-mediated genomic plasticity and diversity among potential effector proteins within the genus Coxiella.</title>
        <authorList>
            <person name="Beare P.A."/>
            <person name="Unsworth N."/>
            <person name="Andoh M."/>
            <person name="Voth D.E."/>
            <person name="Omsland A."/>
            <person name="Gilk S.D."/>
            <person name="Williams K.P."/>
            <person name="Sobral B.W."/>
            <person name="Kupko J.J.III."/>
            <person name="Porcella S.F."/>
            <person name="Samuel J.E."/>
            <person name="Heinzen R.A."/>
        </authorList>
    </citation>
    <scope>NUCLEOTIDE SEQUENCE [LARGE SCALE GENOMIC DNA]</scope>
    <source>
        <strain evidence="2 3">Dugway 5J108-111</strain>
    </source>
</reference>
<dbReference type="EMBL" id="CP000733">
    <property type="protein sequence ID" value="ABS76997.1"/>
    <property type="molecule type" value="Genomic_DNA"/>
</dbReference>
<dbReference type="RefSeq" id="WP_011997222.1">
    <property type="nucleotide sequence ID" value="NC_009727.1"/>
</dbReference>
<name>A9KGI1_COXBN</name>
<evidence type="ECO:0000313" key="3">
    <source>
        <dbReference type="Proteomes" id="UP000008555"/>
    </source>
</evidence>
<accession>A9KGI1</accession>
<dbReference type="Proteomes" id="UP000008555">
    <property type="component" value="Chromosome"/>
</dbReference>
<feature type="transmembrane region" description="Helical" evidence="1">
    <location>
        <begin position="196"/>
        <end position="214"/>
    </location>
</feature>
<dbReference type="AlphaFoldDB" id="A9KGI1"/>
<gene>
    <name evidence="2" type="ordered locus">CBUD_1693</name>
</gene>